<protein>
    <submittedName>
        <fullName evidence="1">Uncharacterized protein</fullName>
    </submittedName>
</protein>
<accession>U9UBJ5</accession>
<reference evidence="1" key="1">
    <citation type="submission" date="2013-07" db="EMBL/GenBank/DDBJ databases">
        <title>The genome of an arbuscular mycorrhizal fungus provides insights into the evolution of the oldest plant symbiosis.</title>
        <authorList>
            <consortium name="DOE Joint Genome Institute"/>
            <person name="Tisserant E."/>
            <person name="Malbreil M."/>
            <person name="Kuo A."/>
            <person name="Kohler A."/>
            <person name="Symeonidi A."/>
            <person name="Balestrini R."/>
            <person name="Charron P."/>
            <person name="Duensing N."/>
            <person name="Frei-dit-Frey N."/>
            <person name="Gianinazzi-Pearson V."/>
            <person name="Gilbert B."/>
            <person name="Handa Y."/>
            <person name="Hijri M."/>
            <person name="Kaul R."/>
            <person name="Kawaguchi M."/>
            <person name="Krajinski F."/>
            <person name="Lammers P."/>
            <person name="Lapierre D."/>
            <person name="Masclaux F.G."/>
            <person name="Murat C."/>
            <person name="Morin E."/>
            <person name="Ndikumana S."/>
            <person name="Pagni M."/>
            <person name="Petitpierre D."/>
            <person name="Requena N."/>
            <person name="Rosikiewicz P."/>
            <person name="Riley R."/>
            <person name="Saito K."/>
            <person name="San Clemente H."/>
            <person name="Shapiro H."/>
            <person name="van Tuinen D."/>
            <person name="Becard G."/>
            <person name="Bonfante P."/>
            <person name="Paszkowski U."/>
            <person name="Shachar-Hill Y."/>
            <person name="Young J.P."/>
            <person name="Sanders I.R."/>
            <person name="Henrissat B."/>
            <person name="Rensing S.A."/>
            <person name="Grigoriev I.V."/>
            <person name="Corradi N."/>
            <person name="Roux C."/>
            <person name="Martin F."/>
        </authorList>
    </citation>
    <scope>NUCLEOTIDE SEQUENCE</scope>
    <source>
        <strain evidence="1">DAOM 197198</strain>
    </source>
</reference>
<evidence type="ECO:0000313" key="1">
    <source>
        <dbReference type="EMBL" id="ESA17794.1"/>
    </source>
</evidence>
<name>U9UBJ5_RHIID</name>
<sequence length="123" mass="14097">MVPGFSYKKLLLKIKKQDHENLSIGTIIDNLEIKHSILSRGFHFHSHQGPGLLEHVLGHQTTPCVVGCIKSSIANLELQLYKECFSRNISYKYDQDEAFNIVLIYAIRKHSINIFFITECLVP</sequence>
<gene>
    <name evidence="1" type="ORF">GLOINDRAFT_321119</name>
</gene>
<proteinExistence type="predicted"/>
<dbReference type="HOGENOM" id="CLU_2016416_0_0_1"/>
<dbReference type="AlphaFoldDB" id="U9UBJ5"/>
<organism evidence="1">
    <name type="scientific">Rhizophagus irregularis (strain DAOM 181602 / DAOM 197198 / MUCL 43194)</name>
    <name type="common">Arbuscular mycorrhizal fungus</name>
    <name type="synonym">Glomus intraradices</name>
    <dbReference type="NCBI Taxonomy" id="747089"/>
    <lineage>
        <taxon>Eukaryota</taxon>
        <taxon>Fungi</taxon>
        <taxon>Fungi incertae sedis</taxon>
        <taxon>Mucoromycota</taxon>
        <taxon>Glomeromycotina</taxon>
        <taxon>Glomeromycetes</taxon>
        <taxon>Glomerales</taxon>
        <taxon>Glomeraceae</taxon>
        <taxon>Rhizophagus</taxon>
    </lineage>
</organism>
<dbReference type="EMBL" id="KI279830">
    <property type="protein sequence ID" value="ESA17794.1"/>
    <property type="molecule type" value="Genomic_DNA"/>
</dbReference>